<dbReference type="SUPFAM" id="SSF56935">
    <property type="entry name" value="Porins"/>
    <property type="match status" value="1"/>
</dbReference>
<evidence type="ECO:0000313" key="2">
    <source>
        <dbReference type="EMBL" id="NKE73532.1"/>
    </source>
</evidence>
<organism evidence="2 3">
    <name type="scientific">Candidatus Manganitrophus noduliformans</name>
    <dbReference type="NCBI Taxonomy" id="2606439"/>
    <lineage>
        <taxon>Bacteria</taxon>
        <taxon>Pseudomonadati</taxon>
        <taxon>Nitrospirota</taxon>
        <taxon>Nitrospiria</taxon>
        <taxon>Candidatus Troglogloeales</taxon>
        <taxon>Candidatus Manganitrophaceae</taxon>
        <taxon>Candidatus Manganitrophus</taxon>
    </lineage>
</organism>
<accession>A0A7X6DUA2</accession>
<dbReference type="AlphaFoldDB" id="A0A7X6DUA2"/>
<keyword evidence="3" id="KW-1185">Reference proteome</keyword>
<dbReference type="Pfam" id="PF07715">
    <property type="entry name" value="Plug"/>
    <property type="match status" value="1"/>
</dbReference>
<gene>
    <name evidence="2" type="ORF">MNODULE_22485</name>
</gene>
<reference evidence="2 3" key="1">
    <citation type="journal article" date="2020" name="Nature">
        <title>Bacterial chemolithoautotrophy via manganese oxidation.</title>
        <authorList>
            <person name="Yu H."/>
            <person name="Leadbetter J.R."/>
        </authorList>
    </citation>
    <scope>NUCLEOTIDE SEQUENCE [LARGE SCALE GENOMIC DNA]</scope>
    <source>
        <strain evidence="2 3">Mn-1</strain>
    </source>
</reference>
<dbReference type="InterPro" id="IPR037066">
    <property type="entry name" value="Plug_dom_sf"/>
</dbReference>
<dbReference type="Gene3D" id="2.170.130.10">
    <property type="entry name" value="TonB-dependent receptor, plug domain"/>
    <property type="match status" value="1"/>
</dbReference>
<proteinExistence type="predicted"/>
<name>A0A7X6DUA2_9BACT</name>
<feature type="domain" description="TonB-dependent receptor plug" evidence="1">
    <location>
        <begin position="118"/>
        <end position="193"/>
    </location>
</feature>
<dbReference type="InterPro" id="IPR012910">
    <property type="entry name" value="Plug_dom"/>
</dbReference>
<dbReference type="EMBL" id="VTOW01000008">
    <property type="protein sequence ID" value="NKE73532.1"/>
    <property type="molecule type" value="Genomic_DNA"/>
</dbReference>
<dbReference type="Proteomes" id="UP000534783">
    <property type="component" value="Unassembled WGS sequence"/>
</dbReference>
<evidence type="ECO:0000259" key="1">
    <source>
        <dbReference type="Pfam" id="PF07715"/>
    </source>
</evidence>
<sequence>MKNGSGHQTVTLAKSEFSVIERCRCEGYHVSLRKIMLHFNREEYVSLADLFREETSFPSRRRRSADAVWSAGGCLGHRRGSLRCGGPGAIRGERYRRLGPRLEMEEVVVTETRTEKKLLEAPVKTEVVTREEIERTQCLGSQGGAGDVPGLILREIHGKQGQAVWMQGFDADRVLILLNDERLTATTGSSVDLTPDRRRRH</sequence>
<evidence type="ECO:0000313" key="3">
    <source>
        <dbReference type="Proteomes" id="UP000534783"/>
    </source>
</evidence>
<keyword evidence="2" id="KW-0675">Receptor</keyword>
<dbReference type="RefSeq" id="WP_168063493.1">
    <property type="nucleotide sequence ID" value="NZ_VTOW01000008.1"/>
</dbReference>
<protein>
    <submittedName>
        <fullName evidence="2">TonB-dependent receptor plug domain-containing protein</fullName>
    </submittedName>
</protein>
<comment type="caution">
    <text evidence="2">The sequence shown here is derived from an EMBL/GenBank/DDBJ whole genome shotgun (WGS) entry which is preliminary data.</text>
</comment>